<evidence type="ECO:0000259" key="2">
    <source>
        <dbReference type="PROSITE" id="PS51382"/>
    </source>
</evidence>
<accession>A0A388MA85</accession>
<dbReference type="GO" id="GO:0016036">
    <property type="term" value="P:cellular response to phosphate starvation"/>
    <property type="evidence" value="ECO:0007669"/>
    <property type="project" value="InterPro"/>
</dbReference>
<reference evidence="3 4" key="1">
    <citation type="journal article" date="2018" name="Cell">
        <title>The Chara Genome: Secondary Complexity and Implications for Plant Terrestrialization.</title>
        <authorList>
            <person name="Nishiyama T."/>
            <person name="Sakayama H."/>
            <person name="Vries J.D."/>
            <person name="Buschmann H."/>
            <person name="Saint-Marcoux D."/>
            <person name="Ullrich K.K."/>
            <person name="Haas F.B."/>
            <person name="Vanderstraeten L."/>
            <person name="Becker D."/>
            <person name="Lang D."/>
            <person name="Vosolsobe S."/>
            <person name="Rombauts S."/>
            <person name="Wilhelmsson P.K.I."/>
            <person name="Janitza P."/>
            <person name="Kern R."/>
            <person name="Heyl A."/>
            <person name="Rumpler F."/>
            <person name="Villalobos L.I.A.C."/>
            <person name="Clay J.M."/>
            <person name="Skokan R."/>
            <person name="Toyoda A."/>
            <person name="Suzuki Y."/>
            <person name="Kagoshima H."/>
            <person name="Schijlen E."/>
            <person name="Tajeshwar N."/>
            <person name="Catarino B."/>
            <person name="Hetherington A.J."/>
            <person name="Saltykova A."/>
            <person name="Bonnot C."/>
            <person name="Breuninger H."/>
            <person name="Symeonidi A."/>
            <person name="Radhakrishnan G.V."/>
            <person name="Van Nieuwerburgh F."/>
            <person name="Deforce D."/>
            <person name="Chang C."/>
            <person name="Karol K.G."/>
            <person name="Hedrich R."/>
            <person name="Ulvskov P."/>
            <person name="Glockner G."/>
            <person name="Delwiche C.F."/>
            <person name="Petrasek J."/>
            <person name="Van de Peer Y."/>
            <person name="Friml J."/>
            <person name="Beilby M."/>
            <person name="Dolan L."/>
            <person name="Kohara Y."/>
            <person name="Sugano S."/>
            <person name="Fujiyama A."/>
            <person name="Delaux P.-M."/>
            <person name="Quint M."/>
            <person name="TheiBen G."/>
            <person name="Hagemann M."/>
            <person name="Harholt J."/>
            <person name="Dunand C."/>
            <person name="Zachgo S."/>
            <person name="Langdale J."/>
            <person name="Maumus F."/>
            <person name="Straeten D.V.D."/>
            <person name="Gould S.B."/>
            <person name="Rensing S.A."/>
        </authorList>
    </citation>
    <scope>NUCLEOTIDE SEQUENCE [LARGE SCALE GENOMIC DNA]</scope>
    <source>
        <strain evidence="3 4">S276</strain>
    </source>
</reference>
<dbReference type="Pfam" id="PF03105">
    <property type="entry name" value="SPX"/>
    <property type="match status" value="3"/>
</dbReference>
<dbReference type="EMBL" id="BFEA01000902">
    <property type="protein sequence ID" value="GBG91403.1"/>
    <property type="molecule type" value="Genomic_DNA"/>
</dbReference>
<feature type="region of interest" description="Disordered" evidence="1">
    <location>
        <begin position="338"/>
        <end position="507"/>
    </location>
</feature>
<organism evidence="3 4">
    <name type="scientific">Chara braunii</name>
    <name type="common">Braun's stonewort</name>
    <dbReference type="NCBI Taxonomy" id="69332"/>
    <lineage>
        <taxon>Eukaryota</taxon>
        <taxon>Viridiplantae</taxon>
        <taxon>Streptophyta</taxon>
        <taxon>Charophyceae</taxon>
        <taxon>Charales</taxon>
        <taxon>Characeae</taxon>
        <taxon>Chara</taxon>
    </lineage>
</organism>
<evidence type="ECO:0000313" key="4">
    <source>
        <dbReference type="Proteomes" id="UP000265515"/>
    </source>
</evidence>
<dbReference type="Gramene" id="GBG91403">
    <property type="protein sequence ID" value="GBG91403"/>
    <property type="gene ID" value="CBR_g52290"/>
</dbReference>
<feature type="compositionally biased region" description="Basic and acidic residues" evidence="1">
    <location>
        <begin position="472"/>
        <end position="483"/>
    </location>
</feature>
<feature type="compositionally biased region" description="Gly residues" evidence="1">
    <location>
        <begin position="309"/>
        <end position="318"/>
    </location>
</feature>
<sequence>MKFGKRLRTQIEDMLPEWRNHFLSYKQLKKRLKTLNGSQDGGSPPRQLPSGDLFATGRNGAGGGGGLFPQEGLDAPVQGPFTIEEEEFVKLLNEELKKFNTFFMGKEEDFVMRYDHLRRKLEQLTAACDADDVTECQKCAESVNDVRRDIVTFHGELVLLENYSSLNYTGLAKILKKHDKRTGMLLRVPYLQTALRQPFYTTEQLTKFMRWCEEKLQFLLGCCHAHDLCDHAGSYDVKLMEDSPVEVTGTMRDIYRSTVAALRSLQELRNSSTPSVIPMPPIVVNRARSGGSSSPIPPGWNVADSRGSGSEGADGASGGALVNGFGKSGHHSTYWLTDSDEFDDDDENSPTARPVDCERDTVGAGRRRSPPPMGGRGAAQRGEDVSMAVGDKPALPDGTANTEAQCNAKPGEGAAPPRTVREGTACENTAAYEERSATERQDSPDRGRSLVEGGGDSNKGGVIDPEELQLGESDRTGGARDRNSGVVIASEQWQLGQRDRTREDACG</sequence>
<feature type="domain" description="SPX" evidence="2">
    <location>
        <begin position="1"/>
        <end position="192"/>
    </location>
</feature>
<dbReference type="InterPro" id="IPR004331">
    <property type="entry name" value="SPX_dom"/>
</dbReference>
<evidence type="ECO:0000256" key="1">
    <source>
        <dbReference type="SAM" id="MobiDB-lite"/>
    </source>
</evidence>
<name>A0A388MA85_CHABU</name>
<feature type="compositionally biased region" description="Acidic residues" evidence="1">
    <location>
        <begin position="338"/>
        <end position="348"/>
    </location>
</feature>
<dbReference type="Proteomes" id="UP000265515">
    <property type="component" value="Unassembled WGS sequence"/>
</dbReference>
<dbReference type="PROSITE" id="PS51382">
    <property type="entry name" value="SPX"/>
    <property type="match status" value="1"/>
</dbReference>
<proteinExistence type="predicted"/>
<feature type="compositionally biased region" description="Basic and acidic residues" evidence="1">
    <location>
        <begin position="497"/>
        <end position="507"/>
    </location>
</feature>
<keyword evidence="4" id="KW-1185">Reference proteome</keyword>
<feature type="compositionally biased region" description="Basic and acidic residues" evidence="1">
    <location>
        <begin position="432"/>
        <end position="449"/>
    </location>
</feature>
<dbReference type="STRING" id="69332.A0A388MA85"/>
<feature type="region of interest" description="Disordered" evidence="1">
    <location>
        <begin position="35"/>
        <end position="61"/>
    </location>
</feature>
<dbReference type="PANTHER" id="PTHR45978:SF7">
    <property type="entry name" value="SPX DOMAIN-CONTAINING PROTEIN 4"/>
    <property type="match status" value="1"/>
</dbReference>
<dbReference type="OrthoDB" id="6493944at2759"/>
<gene>
    <name evidence="3" type="ORF">CBR_g52290</name>
</gene>
<comment type="caution">
    <text evidence="3">The sequence shown here is derived from an EMBL/GenBank/DDBJ whole genome shotgun (WGS) entry which is preliminary data.</text>
</comment>
<feature type="region of interest" description="Disordered" evidence="1">
    <location>
        <begin position="287"/>
        <end position="321"/>
    </location>
</feature>
<dbReference type="PANTHER" id="PTHR45978">
    <property type="entry name" value="SPX DOMAIN-CONTAINING PROTEIN 3"/>
    <property type="match status" value="1"/>
</dbReference>
<evidence type="ECO:0000313" key="3">
    <source>
        <dbReference type="EMBL" id="GBG91403.1"/>
    </source>
</evidence>
<dbReference type="AlphaFoldDB" id="A0A388MA85"/>
<dbReference type="InterPro" id="IPR031142">
    <property type="entry name" value="SPX_prot"/>
</dbReference>
<dbReference type="CDD" id="cd14481">
    <property type="entry name" value="SPX_AtSPX1_like"/>
    <property type="match status" value="1"/>
</dbReference>
<protein>
    <recommendedName>
        <fullName evidence="2">SPX domain-containing protein</fullName>
    </recommendedName>
</protein>